<keyword evidence="2" id="KW-1185">Reference proteome</keyword>
<name>A0ABR6EUQ1_9SPHI</name>
<sequence length="354" mass="40216">MIRTGRNYQISQMQIPDPNGEIITTIKFAAPTGTVNMVKPNLKYNKRNWMGFDFDDVAAWVVDAYNVIRQYKYTDGCGIDHPYAMTMAINGANETSGQEYTFSEGLTVAMVMAMTKVGRCDLSDHGYFHDPVGFGANVTAAESTIRMQDFVKRKFNYWTRSKTVPQNYAGHAQAAFDQGYLYVTSQGTFDTFTPEWEFAPPGDYSKVNKSFGAVRRDFSDKWQEDEAFLKTKVNDLVASNNKFFRIGSHTVDVEYFGRFCQYLMTQSNDNTLCCTTRELFEYEEMKRQPTTWDVQGDTLTITTDINGLDAKNRWKDLSFLISSDQQIKSVTTNGDSCTFNPGTGLVNVYKETIN</sequence>
<comment type="caution">
    <text evidence="1">The sequence shown here is derived from an EMBL/GenBank/DDBJ whole genome shotgun (WGS) entry which is preliminary data.</text>
</comment>
<evidence type="ECO:0000313" key="1">
    <source>
        <dbReference type="EMBL" id="MBB2148782.1"/>
    </source>
</evidence>
<dbReference type="EMBL" id="WNXC01000001">
    <property type="protein sequence ID" value="MBB2148782.1"/>
    <property type="molecule type" value="Genomic_DNA"/>
</dbReference>
<gene>
    <name evidence="1" type="ORF">GM920_07645</name>
</gene>
<proteinExistence type="predicted"/>
<evidence type="ECO:0000313" key="2">
    <source>
        <dbReference type="Proteomes" id="UP000636110"/>
    </source>
</evidence>
<dbReference type="Proteomes" id="UP000636110">
    <property type="component" value="Unassembled WGS sequence"/>
</dbReference>
<reference evidence="1 2" key="1">
    <citation type="submission" date="2019-11" db="EMBL/GenBank/DDBJ databases">
        <title>Description of Pedobacter sp. LMG 31462T.</title>
        <authorList>
            <person name="Carlier A."/>
            <person name="Qi S."/>
            <person name="Vandamme P."/>
        </authorList>
    </citation>
    <scope>NUCLEOTIDE SEQUENCE [LARGE SCALE GENOMIC DNA]</scope>
    <source>
        <strain evidence="1 2">LMG 31462</strain>
    </source>
</reference>
<protein>
    <submittedName>
        <fullName evidence="1">Uncharacterized protein</fullName>
    </submittedName>
</protein>
<accession>A0ABR6EUQ1</accession>
<organism evidence="1 2">
    <name type="scientific">Pedobacter gandavensis</name>
    <dbReference type="NCBI Taxonomy" id="2679963"/>
    <lineage>
        <taxon>Bacteria</taxon>
        <taxon>Pseudomonadati</taxon>
        <taxon>Bacteroidota</taxon>
        <taxon>Sphingobacteriia</taxon>
        <taxon>Sphingobacteriales</taxon>
        <taxon>Sphingobacteriaceae</taxon>
        <taxon>Pedobacter</taxon>
    </lineage>
</organism>
<dbReference type="RefSeq" id="WP_235964466.1">
    <property type="nucleotide sequence ID" value="NZ_WNXC01000001.1"/>
</dbReference>